<evidence type="ECO:0000259" key="2">
    <source>
        <dbReference type="Pfam" id="PF00685"/>
    </source>
</evidence>
<dbReference type="PANTHER" id="PTHR45964:SF5">
    <property type="entry name" value="WSCD FAMILY MEMBER CG9164"/>
    <property type="match status" value="1"/>
</dbReference>
<gene>
    <name evidence="3" type="ORF">OFUS_LOCUS24793</name>
</gene>
<evidence type="ECO:0000313" key="4">
    <source>
        <dbReference type="Proteomes" id="UP000749559"/>
    </source>
</evidence>
<dbReference type="EMBL" id="CAIIXF020000012">
    <property type="protein sequence ID" value="CAH1800958.1"/>
    <property type="molecule type" value="Genomic_DNA"/>
</dbReference>
<dbReference type="GO" id="GO:0008146">
    <property type="term" value="F:sulfotransferase activity"/>
    <property type="evidence" value="ECO:0007669"/>
    <property type="project" value="InterPro"/>
</dbReference>
<dbReference type="Proteomes" id="UP000749559">
    <property type="component" value="Unassembled WGS sequence"/>
</dbReference>
<proteinExistence type="inferred from homology"/>
<dbReference type="SUPFAM" id="SSF52540">
    <property type="entry name" value="P-loop containing nucleoside triphosphate hydrolases"/>
    <property type="match status" value="1"/>
</dbReference>
<dbReference type="InterPro" id="IPR051589">
    <property type="entry name" value="Sialate-O-sulfotransferase"/>
</dbReference>
<feature type="domain" description="Sulfotransferase" evidence="2">
    <location>
        <begin position="117"/>
        <end position="259"/>
    </location>
</feature>
<keyword evidence="4" id="KW-1185">Reference proteome</keyword>
<dbReference type="Gene3D" id="3.40.50.300">
    <property type="entry name" value="P-loop containing nucleotide triphosphate hydrolases"/>
    <property type="match status" value="1"/>
</dbReference>
<dbReference type="OrthoDB" id="5985073at2759"/>
<dbReference type="AlphaFoldDB" id="A0A8S4QAQ1"/>
<comment type="similarity">
    <text evidence="1">Belongs to the WSCD family.</text>
</comment>
<reference evidence="3" key="1">
    <citation type="submission" date="2022-03" db="EMBL/GenBank/DDBJ databases">
        <authorList>
            <person name="Martin C."/>
        </authorList>
    </citation>
    <scope>NUCLEOTIDE SEQUENCE</scope>
</reference>
<dbReference type="InterPro" id="IPR000863">
    <property type="entry name" value="Sulfotransferase_dom"/>
</dbReference>
<sequence length="289" mass="33666">MALLSSYFCRIKYLHYLICSVCLSVTIWNFRADPSQHNTKKNILLEKRDYQMETSDSCQPIKFSDTPLPLTALYSWPGSGNTWVRHLLQQLTGIYTGSMYHDLKLRTTSFPGESYRNGSVIAIKTHHKYSTFSDKVNLTRAIVIIRHPLDAHLANEKRMLMKSHTGEVNATMLNKLKTIIHNDKRNVLKLEDWSLKTLRWVTVQNIPILILSYESLVLDLKPELLRISHFLNTDITERLLQCVLRNSDGLHLRRKHTQKVHFSRDIKATADDIYTKTLWEIEQLCSERT</sequence>
<organism evidence="3 4">
    <name type="scientific">Owenia fusiformis</name>
    <name type="common">Polychaete worm</name>
    <dbReference type="NCBI Taxonomy" id="6347"/>
    <lineage>
        <taxon>Eukaryota</taxon>
        <taxon>Metazoa</taxon>
        <taxon>Spiralia</taxon>
        <taxon>Lophotrochozoa</taxon>
        <taxon>Annelida</taxon>
        <taxon>Polychaeta</taxon>
        <taxon>Sedentaria</taxon>
        <taxon>Canalipalpata</taxon>
        <taxon>Sabellida</taxon>
        <taxon>Oweniida</taxon>
        <taxon>Oweniidae</taxon>
        <taxon>Owenia</taxon>
    </lineage>
</organism>
<protein>
    <recommendedName>
        <fullName evidence="2">Sulfotransferase domain-containing protein</fullName>
    </recommendedName>
</protein>
<dbReference type="InterPro" id="IPR027417">
    <property type="entry name" value="P-loop_NTPase"/>
</dbReference>
<feature type="non-terminal residue" evidence="3">
    <location>
        <position position="1"/>
    </location>
</feature>
<evidence type="ECO:0000313" key="3">
    <source>
        <dbReference type="EMBL" id="CAH1800958.1"/>
    </source>
</evidence>
<dbReference type="Pfam" id="PF00685">
    <property type="entry name" value="Sulfotransfer_1"/>
    <property type="match status" value="1"/>
</dbReference>
<dbReference type="PANTHER" id="PTHR45964">
    <property type="entry name" value="WSCD FAMILY MEMBER CG9164"/>
    <property type="match status" value="1"/>
</dbReference>
<name>A0A8S4QAQ1_OWEFU</name>
<evidence type="ECO:0000256" key="1">
    <source>
        <dbReference type="ARBA" id="ARBA00010236"/>
    </source>
</evidence>
<comment type="caution">
    <text evidence="3">The sequence shown here is derived from an EMBL/GenBank/DDBJ whole genome shotgun (WGS) entry which is preliminary data.</text>
</comment>
<accession>A0A8S4QAQ1</accession>